<evidence type="ECO:0000256" key="2">
    <source>
        <dbReference type="ARBA" id="ARBA00022723"/>
    </source>
</evidence>
<comment type="similarity">
    <text evidence="1">Belongs to the MCTP family.</text>
</comment>
<dbReference type="Proteomes" id="UP000694923">
    <property type="component" value="Unplaced"/>
</dbReference>
<feature type="compositionally biased region" description="Acidic residues" evidence="4">
    <location>
        <begin position="320"/>
        <end position="336"/>
    </location>
</feature>
<name>A0ABM0SI80_GALVR</name>
<dbReference type="InterPro" id="IPR000008">
    <property type="entry name" value="C2_dom"/>
</dbReference>
<dbReference type="PANTHER" id="PTHR45911:SF3">
    <property type="entry name" value="DYSFERLIN-RELATED"/>
    <property type="match status" value="1"/>
</dbReference>
<protein>
    <submittedName>
        <fullName evidence="7">Dysferlin-like</fullName>
    </submittedName>
</protein>
<dbReference type="CDD" id="cd08373">
    <property type="entry name" value="C2A_Ferlin"/>
    <property type="match status" value="1"/>
</dbReference>
<evidence type="ECO:0000313" key="7">
    <source>
        <dbReference type="RefSeq" id="XP_008592571.1"/>
    </source>
</evidence>
<evidence type="ECO:0000259" key="5">
    <source>
        <dbReference type="PROSITE" id="PS50004"/>
    </source>
</evidence>
<sequence>MGVQRLLGRETCKGRNGLQGRRGEVGLLDTDLRLPGGAALTTLEKARRRVLGGSSLSELATSPPRRSEGDSFLSARLRGSPAPARWVPGLGAPARGCPAMLCCLLLRASNLPSVKKERRSDPVASLTFRGVKKRTKVIKNSVNPVWNEGFEWDLKGVPLDQGSELHVVVKDHETMGRNRFLGEAKIPLREVLATPSLSASFNAPLLDTKMQPTGASLVLQVSYTPLPGAVPLFPPPTPLEPSPTLPDLDVVAGEEPTLGLAGPLARRLAVAPELGGWGLQWGFVAFAAFPRLGAAHAWKREDADEGPSPHWHPLLPDTGGEQDTEDQGLTGDEAEPFLDQSGALDPGAPTSPRKPPSHPPPYHPGSKRKRRAPTPKKLLSDKPQDFQIRVQVIEGRQLPGVNIKPVVKVTAAGQTKRTRIHKGNSPLFNETLFFNVFDSPMELFDEPIFITVVDSRSLRTDALIGEFQ</sequence>
<feature type="non-terminal residue" evidence="7">
    <location>
        <position position="468"/>
    </location>
</feature>
<dbReference type="InterPro" id="IPR035892">
    <property type="entry name" value="C2_domain_sf"/>
</dbReference>
<dbReference type="PROSITE" id="PS50004">
    <property type="entry name" value="C2"/>
    <property type="match status" value="2"/>
</dbReference>
<feature type="compositionally biased region" description="Pro residues" evidence="4">
    <location>
        <begin position="352"/>
        <end position="363"/>
    </location>
</feature>
<reference evidence="7" key="1">
    <citation type="submission" date="2025-08" db="UniProtKB">
        <authorList>
            <consortium name="RefSeq"/>
        </authorList>
    </citation>
    <scope>IDENTIFICATION</scope>
</reference>
<dbReference type="RefSeq" id="XP_008592571.1">
    <property type="nucleotide sequence ID" value="XM_008594349.1"/>
</dbReference>
<dbReference type="Pfam" id="PF00168">
    <property type="entry name" value="C2"/>
    <property type="match status" value="2"/>
</dbReference>
<dbReference type="PANTHER" id="PTHR45911">
    <property type="entry name" value="C2 DOMAIN-CONTAINING PROTEIN"/>
    <property type="match status" value="1"/>
</dbReference>
<evidence type="ECO:0000313" key="6">
    <source>
        <dbReference type="Proteomes" id="UP000694923"/>
    </source>
</evidence>
<dbReference type="SUPFAM" id="SSF49562">
    <property type="entry name" value="C2 domain (Calcium/lipid-binding domain, CaLB)"/>
    <property type="match status" value="2"/>
</dbReference>
<feature type="compositionally biased region" description="Basic residues" evidence="4">
    <location>
        <begin position="365"/>
        <end position="374"/>
    </location>
</feature>
<organism evidence="6 7">
    <name type="scientific">Galeopterus variegatus</name>
    <name type="common">Malayan flying lemur</name>
    <name type="synonym">Cynocephalus variegatus</name>
    <dbReference type="NCBI Taxonomy" id="482537"/>
    <lineage>
        <taxon>Eukaryota</taxon>
        <taxon>Metazoa</taxon>
        <taxon>Chordata</taxon>
        <taxon>Craniata</taxon>
        <taxon>Vertebrata</taxon>
        <taxon>Euteleostomi</taxon>
        <taxon>Mammalia</taxon>
        <taxon>Eutheria</taxon>
        <taxon>Euarchontoglires</taxon>
        <taxon>Dermoptera</taxon>
        <taxon>Cynocephalidae</taxon>
        <taxon>Galeopterus</taxon>
    </lineage>
</organism>
<dbReference type="InterPro" id="IPR037720">
    <property type="entry name" value="C2B_Ferlin"/>
</dbReference>
<evidence type="ECO:0000256" key="3">
    <source>
        <dbReference type="ARBA" id="ARBA00022837"/>
    </source>
</evidence>
<keyword evidence="6" id="KW-1185">Reference proteome</keyword>
<dbReference type="Gene3D" id="2.60.40.150">
    <property type="entry name" value="C2 domain"/>
    <property type="match status" value="2"/>
</dbReference>
<accession>A0ABM0SI80</accession>
<gene>
    <name evidence="7" type="primary">LOC103610110</name>
</gene>
<feature type="region of interest" description="Disordered" evidence="4">
    <location>
        <begin position="300"/>
        <end position="382"/>
    </location>
</feature>
<feature type="domain" description="C2" evidence="5">
    <location>
        <begin position="77"/>
        <end position="201"/>
    </location>
</feature>
<dbReference type="CDD" id="cd04011">
    <property type="entry name" value="C2B_Ferlin"/>
    <property type="match status" value="1"/>
</dbReference>
<keyword evidence="2" id="KW-0479">Metal-binding</keyword>
<dbReference type="InterPro" id="IPR037726">
    <property type="entry name" value="C2A_Ferlin"/>
</dbReference>
<proteinExistence type="inferred from homology"/>
<feature type="domain" description="C2" evidence="5">
    <location>
        <begin position="369"/>
        <end position="468"/>
    </location>
</feature>
<dbReference type="SMART" id="SM00239">
    <property type="entry name" value="C2"/>
    <property type="match status" value="2"/>
</dbReference>
<dbReference type="GeneID" id="103610110"/>
<evidence type="ECO:0000256" key="1">
    <source>
        <dbReference type="ARBA" id="ARBA00007923"/>
    </source>
</evidence>
<evidence type="ECO:0000256" key="4">
    <source>
        <dbReference type="SAM" id="MobiDB-lite"/>
    </source>
</evidence>
<keyword evidence="3" id="KW-0106">Calcium</keyword>